<dbReference type="SUPFAM" id="SSF46689">
    <property type="entry name" value="Homeodomain-like"/>
    <property type="match status" value="2"/>
</dbReference>
<dbReference type="Gene3D" id="2.60.120.10">
    <property type="entry name" value="Jelly Rolls"/>
    <property type="match status" value="1"/>
</dbReference>
<dbReference type="InterPro" id="IPR009057">
    <property type="entry name" value="Homeodomain-like_sf"/>
</dbReference>
<organism evidence="5 6">
    <name type="scientific">Dictyobacter kobayashii</name>
    <dbReference type="NCBI Taxonomy" id="2014872"/>
    <lineage>
        <taxon>Bacteria</taxon>
        <taxon>Bacillati</taxon>
        <taxon>Chloroflexota</taxon>
        <taxon>Ktedonobacteria</taxon>
        <taxon>Ktedonobacterales</taxon>
        <taxon>Dictyobacteraceae</taxon>
        <taxon>Dictyobacter</taxon>
    </lineage>
</organism>
<dbReference type="PANTHER" id="PTHR43280">
    <property type="entry name" value="ARAC-FAMILY TRANSCRIPTIONAL REGULATOR"/>
    <property type="match status" value="1"/>
</dbReference>
<keyword evidence="3" id="KW-0804">Transcription</keyword>
<dbReference type="Pfam" id="PF12833">
    <property type="entry name" value="HTH_18"/>
    <property type="match status" value="1"/>
</dbReference>
<comment type="caution">
    <text evidence="5">The sequence shown here is derived from an EMBL/GenBank/DDBJ whole genome shotgun (WGS) entry which is preliminary data.</text>
</comment>
<dbReference type="Gene3D" id="1.10.10.60">
    <property type="entry name" value="Homeodomain-like"/>
    <property type="match status" value="2"/>
</dbReference>
<keyword evidence="2" id="KW-0238">DNA-binding</keyword>
<dbReference type="InterPro" id="IPR014710">
    <property type="entry name" value="RmlC-like_jellyroll"/>
</dbReference>
<dbReference type="PANTHER" id="PTHR43280:SF28">
    <property type="entry name" value="HTH-TYPE TRANSCRIPTIONAL ACTIVATOR RHAS"/>
    <property type="match status" value="1"/>
</dbReference>
<dbReference type="GO" id="GO:0003700">
    <property type="term" value="F:DNA-binding transcription factor activity"/>
    <property type="evidence" value="ECO:0007669"/>
    <property type="project" value="InterPro"/>
</dbReference>
<sequence>MRSKGCSLVEMSTLVPRQRFMELNNLALSLHLGSFDSEMLGWGFFEPRYWRNYLHTHSCFEICYAFQGEGQFQAGNTIYTVRSDDVFIARPGVSHEIISSEEQPLGIYFWTYTLTPGSQEPAQLDKPEHNRGLDSLLMAFKNSTCVVSNRTAAMLPTLELLTEEIAQRHPGYSHIIEGLVAKLLVDTARATVDEATLALAERPLSRQPDQAVAQMIERYLRDNYWRPISIRDLAAQVHLSERHTSRLFQKVMGETIMSYLTTLRLDIAAQLLLDQQIPIKEVALTVGYPDVRYFITLFHQKKGLTPAIFRQRGGTTFL</sequence>
<accession>A0A402AFK4</accession>
<feature type="domain" description="HTH araC/xylS-type" evidence="4">
    <location>
        <begin position="214"/>
        <end position="312"/>
    </location>
</feature>
<dbReference type="Pfam" id="PF02311">
    <property type="entry name" value="AraC_binding"/>
    <property type="match status" value="1"/>
</dbReference>
<protein>
    <submittedName>
        <fullName evidence="5">AraC family transcriptional regulator</fullName>
    </submittedName>
</protein>
<evidence type="ECO:0000256" key="2">
    <source>
        <dbReference type="ARBA" id="ARBA00023125"/>
    </source>
</evidence>
<dbReference type="EMBL" id="BIFS01000001">
    <property type="protein sequence ID" value="GCE17862.1"/>
    <property type="molecule type" value="Genomic_DNA"/>
</dbReference>
<dbReference type="PROSITE" id="PS01124">
    <property type="entry name" value="HTH_ARAC_FAMILY_2"/>
    <property type="match status" value="1"/>
</dbReference>
<evidence type="ECO:0000313" key="6">
    <source>
        <dbReference type="Proteomes" id="UP000287188"/>
    </source>
</evidence>
<dbReference type="GO" id="GO:0043565">
    <property type="term" value="F:sequence-specific DNA binding"/>
    <property type="evidence" value="ECO:0007669"/>
    <property type="project" value="InterPro"/>
</dbReference>
<dbReference type="Proteomes" id="UP000287188">
    <property type="component" value="Unassembled WGS sequence"/>
</dbReference>
<dbReference type="SUPFAM" id="SSF51215">
    <property type="entry name" value="Regulatory protein AraC"/>
    <property type="match status" value="1"/>
</dbReference>
<dbReference type="SMART" id="SM00342">
    <property type="entry name" value="HTH_ARAC"/>
    <property type="match status" value="1"/>
</dbReference>
<keyword evidence="6" id="KW-1185">Reference proteome</keyword>
<dbReference type="InterPro" id="IPR037923">
    <property type="entry name" value="HTH-like"/>
</dbReference>
<evidence type="ECO:0000256" key="1">
    <source>
        <dbReference type="ARBA" id="ARBA00023015"/>
    </source>
</evidence>
<evidence type="ECO:0000313" key="5">
    <source>
        <dbReference type="EMBL" id="GCE17862.1"/>
    </source>
</evidence>
<gene>
    <name evidence="5" type="ORF">KDK_16620</name>
</gene>
<name>A0A402AFK4_9CHLR</name>
<keyword evidence="1" id="KW-0805">Transcription regulation</keyword>
<evidence type="ECO:0000256" key="3">
    <source>
        <dbReference type="ARBA" id="ARBA00023163"/>
    </source>
</evidence>
<dbReference type="AlphaFoldDB" id="A0A402AFK4"/>
<dbReference type="InterPro" id="IPR018060">
    <property type="entry name" value="HTH_AraC"/>
</dbReference>
<evidence type="ECO:0000259" key="4">
    <source>
        <dbReference type="PROSITE" id="PS01124"/>
    </source>
</evidence>
<dbReference type="InterPro" id="IPR003313">
    <property type="entry name" value="AraC-bd"/>
</dbReference>
<proteinExistence type="predicted"/>
<reference evidence="6" key="1">
    <citation type="submission" date="2018-12" db="EMBL/GenBank/DDBJ databases">
        <title>Tengunoibacter tsumagoiensis gen. nov., sp. nov., Dictyobacter kobayashii sp. nov., D. alpinus sp. nov., and D. joshuensis sp. nov. and description of Dictyobacteraceae fam. nov. within the order Ktedonobacterales isolated from Tengu-no-mugimeshi.</title>
        <authorList>
            <person name="Wang C.M."/>
            <person name="Zheng Y."/>
            <person name="Sakai Y."/>
            <person name="Toyoda A."/>
            <person name="Minakuchi Y."/>
            <person name="Abe K."/>
            <person name="Yokota A."/>
            <person name="Yabe S."/>
        </authorList>
    </citation>
    <scope>NUCLEOTIDE SEQUENCE [LARGE SCALE GENOMIC DNA]</scope>
    <source>
        <strain evidence="6">Uno11</strain>
    </source>
</reference>